<name>A0A154BRY8_ANASB</name>
<dbReference type="InterPro" id="IPR003795">
    <property type="entry name" value="DUF192"/>
</dbReference>
<dbReference type="STRING" id="1794912.AXX12_09800"/>
<dbReference type="Proteomes" id="UP000076268">
    <property type="component" value="Unassembled WGS sequence"/>
</dbReference>
<dbReference type="Pfam" id="PF02643">
    <property type="entry name" value="DUF192"/>
    <property type="match status" value="1"/>
</dbReference>
<proteinExistence type="predicted"/>
<evidence type="ECO:0008006" key="3">
    <source>
        <dbReference type="Google" id="ProtNLM"/>
    </source>
</evidence>
<dbReference type="InterPro" id="IPR038695">
    <property type="entry name" value="Saro_0823-like_sf"/>
</dbReference>
<protein>
    <recommendedName>
        <fullName evidence="3">DUF192 domain-containing protein</fullName>
    </recommendedName>
</protein>
<evidence type="ECO:0000313" key="1">
    <source>
        <dbReference type="EMBL" id="KYZ76701.1"/>
    </source>
</evidence>
<keyword evidence="2" id="KW-1185">Reference proteome</keyword>
<dbReference type="EMBL" id="LSGP01000017">
    <property type="protein sequence ID" value="KYZ76701.1"/>
    <property type="molecule type" value="Genomic_DNA"/>
</dbReference>
<comment type="caution">
    <text evidence="1">The sequence shown here is derived from an EMBL/GenBank/DDBJ whole genome shotgun (WGS) entry which is preliminary data.</text>
</comment>
<reference evidence="1 2" key="1">
    <citation type="submission" date="2016-02" db="EMBL/GenBank/DDBJ databases">
        <title>Anaerosporomusa subterraneum gen. nov., sp. nov., a spore-forming obligate anaerobe isolated from saprolite.</title>
        <authorList>
            <person name="Choi J.K."/>
            <person name="Shah M."/>
            <person name="Yee N."/>
        </authorList>
    </citation>
    <scope>NUCLEOTIDE SEQUENCE [LARGE SCALE GENOMIC DNA]</scope>
    <source>
        <strain evidence="1 2">RU4</strain>
    </source>
</reference>
<accession>A0A154BRY8</accession>
<dbReference type="AlphaFoldDB" id="A0A154BRY8"/>
<organism evidence="1 2">
    <name type="scientific">Anaerosporomusa subterranea</name>
    <dbReference type="NCBI Taxonomy" id="1794912"/>
    <lineage>
        <taxon>Bacteria</taxon>
        <taxon>Bacillati</taxon>
        <taxon>Bacillota</taxon>
        <taxon>Negativicutes</taxon>
        <taxon>Acetonemataceae</taxon>
        <taxon>Anaerosporomusa</taxon>
    </lineage>
</organism>
<dbReference type="RefSeq" id="WP_066242615.1">
    <property type="nucleotide sequence ID" value="NZ_LSGP01000017.1"/>
</dbReference>
<sequence length="119" mass="12786">MLVNVTRNKCLATNLRIADGFFSRLKGLLGTDCLPEGTALLITPCSSVHTFGMTYPIDVLFIGVDHKVLKIATSLRPGRTAWCGKGHYVVELPAVAVEASQTQVGDEIRLICSSGENPV</sequence>
<gene>
    <name evidence="1" type="ORF">AXX12_09800</name>
</gene>
<dbReference type="Gene3D" id="2.60.120.1140">
    <property type="entry name" value="Protein of unknown function DUF192"/>
    <property type="match status" value="1"/>
</dbReference>
<evidence type="ECO:0000313" key="2">
    <source>
        <dbReference type="Proteomes" id="UP000076268"/>
    </source>
</evidence>